<dbReference type="AlphaFoldDB" id="A0A484H656"/>
<evidence type="ECO:0000313" key="1">
    <source>
        <dbReference type="EMBL" id="VBB68851.1"/>
    </source>
</evidence>
<name>A0A484H656_9ZZZZ</name>
<protein>
    <submittedName>
        <fullName evidence="1">Uncharacterized protein</fullName>
    </submittedName>
</protein>
<organism evidence="1">
    <name type="scientific">invertebrate metagenome</name>
    <dbReference type="NCBI Taxonomy" id="1711999"/>
    <lineage>
        <taxon>unclassified sequences</taxon>
        <taxon>metagenomes</taxon>
        <taxon>organismal metagenomes</taxon>
    </lineage>
</organism>
<gene>
    <name evidence="1" type="ORF">RIEGSTA812A_PEG_324</name>
</gene>
<proteinExistence type="predicted"/>
<accession>A0A484H656</accession>
<sequence length="37" mass="3984">MPLPIADVYSALVGAGEPRVVIVVQEIRLPRVLSLVL</sequence>
<reference evidence="1" key="1">
    <citation type="submission" date="2018-10" db="EMBL/GenBank/DDBJ databases">
        <authorList>
            <person name="Gruber-Vodicka H."/>
            <person name="Jaeckle O."/>
        </authorList>
    </citation>
    <scope>NUCLEOTIDE SEQUENCE</scope>
</reference>
<dbReference type="EMBL" id="LR026963">
    <property type="protein sequence ID" value="VBB68851.1"/>
    <property type="molecule type" value="Genomic_DNA"/>
</dbReference>